<sequence>MLAEETRRIDGRDIPCTVNRAESPLAWLERRGLLTEAQVAAGERLRADFEQAQLGPRVTMAWDAAPAQGGRRGPPEPLTRSENQIAAKRRVEAAMAAAGRGLSDVLWRVVCCAEGLETAEKALAWPPRSAKLVLGMALDRLADHYAGKSTK</sequence>
<dbReference type="AlphaFoldDB" id="A0A4D7CAK4"/>
<reference evidence="3" key="1">
    <citation type="submission" date="2019-04" db="EMBL/GenBank/DDBJ databases">
        <title>Complete genome sequence of Sphingomonas sp. W1-2-3.</title>
        <authorList>
            <person name="Im W.T."/>
        </authorList>
    </citation>
    <scope>NUCLEOTIDE SEQUENCE [LARGE SCALE GENOMIC DNA]</scope>
    <source>
        <strain evidence="3">W1-2-3</strain>
    </source>
</reference>
<evidence type="ECO:0000259" key="1">
    <source>
        <dbReference type="Pfam" id="PF20057"/>
    </source>
</evidence>
<dbReference type="EMBL" id="CP039704">
    <property type="protein sequence ID" value="QCI80507.1"/>
    <property type="molecule type" value="Genomic_DNA"/>
</dbReference>
<evidence type="ECO:0000313" key="3">
    <source>
        <dbReference type="Proteomes" id="UP000298714"/>
    </source>
</evidence>
<dbReference type="Pfam" id="PF20057">
    <property type="entry name" value="DUF6456"/>
    <property type="match status" value="1"/>
</dbReference>
<keyword evidence="3" id="KW-1185">Reference proteome</keyword>
<dbReference type="InterPro" id="IPR045599">
    <property type="entry name" value="DUF6456"/>
</dbReference>
<protein>
    <recommendedName>
        <fullName evidence="1">DUF6456 domain-containing protein</fullName>
    </recommendedName>
</protein>
<gene>
    <name evidence="2" type="ORF">E6W36_04295</name>
</gene>
<dbReference type="KEGG" id="hgn:E6W36_04295"/>
<organism evidence="2 3">
    <name type="scientific">Hankyongella ginsenosidimutans</name>
    <dbReference type="NCBI Taxonomy" id="1763828"/>
    <lineage>
        <taxon>Bacteria</taxon>
        <taxon>Pseudomonadati</taxon>
        <taxon>Pseudomonadota</taxon>
        <taxon>Alphaproteobacteria</taxon>
        <taxon>Sphingomonadales</taxon>
        <taxon>Sphingomonadaceae</taxon>
        <taxon>Hankyongella</taxon>
    </lineage>
</organism>
<evidence type="ECO:0000313" key="2">
    <source>
        <dbReference type="EMBL" id="QCI80507.1"/>
    </source>
</evidence>
<name>A0A4D7CAK4_9SPHN</name>
<feature type="domain" description="DUF6456" evidence="1">
    <location>
        <begin position="17"/>
        <end position="146"/>
    </location>
</feature>
<dbReference type="Proteomes" id="UP000298714">
    <property type="component" value="Chromosome"/>
</dbReference>
<proteinExistence type="predicted"/>
<accession>A0A4D7CAK4</accession>